<dbReference type="OrthoDB" id="8251421at2"/>
<dbReference type="KEGG" id="bbet:F8237_24490"/>
<feature type="region of interest" description="Disordered" evidence="1">
    <location>
        <begin position="35"/>
        <end position="66"/>
    </location>
</feature>
<proteinExistence type="predicted"/>
<sequence>MGVTMPAILELLYKEFCRARLAEMRKQLLLTGKHPEIFQPADDGSDPDGAGDTNAGDEADSKRSGK</sequence>
<evidence type="ECO:0000256" key="1">
    <source>
        <dbReference type="SAM" id="MobiDB-lite"/>
    </source>
</evidence>
<evidence type="ECO:0000313" key="3">
    <source>
        <dbReference type="Proteomes" id="UP000325641"/>
    </source>
</evidence>
<reference evidence="3" key="1">
    <citation type="submission" date="2019-10" db="EMBL/GenBank/DDBJ databases">
        <title>Complete Genome Sequence of Bradyrhizobium betae type strain PL7HG1T.</title>
        <authorList>
            <person name="Bromfield E.S.P."/>
            <person name="Cloutier S."/>
        </authorList>
    </citation>
    <scope>NUCLEOTIDE SEQUENCE [LARGE SCALE GENOMIC DNA]</scope>
    <source>
        <strain evidence="3">PL7HG1</strain>
    </source>
</reference>
<gene>
    <name evidence="2" type="ORF">F8237_24490</name>
</gene>
<dbReference type="EMBL" id="CP044543">
    <property type="protein sequence ID" value="QFI75289.1"/>
    <property type="molecule type" value="Genomic_DNA"/>
</dbReference>
<name>A0A5P6PA92_9BRAD</name>
<evidence type="ECO:0000313" key="2">
    <source>
        <dbReference type="EMBL" id="QFI75289.1"/>
    </source>
</evidence>
<dbReference type="AlphaFoldDB" id="A0A5P6PA92"/>
<dbReference type="Proteomes" id="UP000325641">
    <property type="component" value="Chromosome"/>
</dbReference>
<protein>
    <submittedName>
        <fullName evidence="2">Uncharacterized protein</fullName>
    </submittedName>
</protein>
<accession>A0A5P6PA92</accession>
<organism evidence="2 3">
    <name type="scientific">Bradyrhizobium betae</name>
    <dbReference type="NCBI Taxonomy" id="244734"/>
    <lineage>
        <taxon>Bacteria</taxon>
        <taxon>Pseudomonadati</taxon>
        <taxon>Pseudomonadota</taxon>
        <taxon>Alphaproteobacteria</taxon>
        <taxon>Hyphomicrobiales</taxon>
        <taxon>Nitrobacteraceae</taxon>
        <taxon>Bradyrhizobium</taxon>
    </lineage>
</organism>